<name>A0ACC7NPY2_9BACL</name>
<gene>
    <name evidence="1" type="ORF">ACI1P1_00010</name>
</gene>
<accession>A0ACC7NPY2</accession>
<reference evidence="1" key="1">
    <citation type="submission" date="2024-12" db="EMBL/GenBank/DDBJ databases">
        <authorList>
            <person name="Wu N."/>
        </authorList>
    </citation>
    <scope>NUCLEOTIDE SEQUENCE</scope>
    <source>
        <strain evidence="1">P15</strain>
    </source>
</reference>
<protein>
    <submittedName>
        <fullName evidence="1">Non-canonical purine NTP pyrophosphatase</fullName>
        <ecNumber evidence="1">3.6.1.-</ecNumber>
    </submittedName>
</protein>
<evidence type="ECO:0000313" key="1">
    <source>
        <dbReference type="EMBL" id="MFM9326668.1"/>
    </source>
</evidence>
<proteinExistence type="predicted"/>
<evidence type="ECO:0000313" key="2">
    <source>
        <dbReference type="Proteomes" id="UP001631969"/>
    </source>
</evidence>
<organism evidence="1 2">
    <name type="scientific">Paenibacillus mesotrionivorans</name>
    <dbReference type="NCBI Taxonomy" id="3160968"/>
    <lineage>
        <taxon>Bacteria</taxon>
        <taxon>Bacillati</taxon>
        <taxon>Bacillota</taxon>
        <taxon>Bacilli</taxon>
        <taxon>Bacillales</taxon>
        <taxon>Paenibacillaceae</taxon>
        <taxon>Paenibacillus</taxon>
    </lineage>
</organism>
<keyword evidence="1" id="KW-0378">Hydrolase</keyword>
<dbReference type="EMBL" id="JBJURJ010000001">
    <property type="protein sequence ID" value="MFM9326668.1"/>
    <property type="molecule type" value="Genomic_DNA"/>
</dbReference>
<comment type="caution">
    <text evidence="1">The sequence shown here is derived from an EMBL/GenBank/DDBJ whole genome shotgun (WGS) entry which is preliminary data.</text>
</comment>
<dbReference type="Proteomes" id="UP001631969">
    <property type="component" value="Unassembled WGS sequence"/>
</dbReference>
<keyword evidence="2" id="KW-1185">Reference proteome</keyword>
<dbReference type="EC" id="3.6.1.-" evidence="1"/>
<sequence length="221" mass="24457">MKLIYGTGNPAKLKTMKEMLRGMPLELDGLKEAAAAADTLLPEVDESGREPLENARIKALAYYRALGQPVFSCDSGLYIDGLPQEEQPGVHVRRVNGRVLTDEEMIRHYADLAKAHGGAVKARYRNAICLVWDETHLIEYDGDDLAGSAFLLVDTPHPARDVGFPLDSISVEIATGNYYMDMQDEHNSVFEEEISAAFRQFFASSLSGLQNIPRKLEQAGK</sequence>